<organism evidence="2 3">
    <name type="scientific">Cohnella phaseoli</name>
    <dbReference type="NCBI Taxonomy" id="456490"/>
    <lineage>
        <taxon>Bacteria</taxon>
        <taxon>Bacillati</taxon>
        <taxon>Bacillota</taxon>
        <taxon>Bacilli</taxon>
        <taxon>Bacillales</taxon>
        <taxon>Paenibacillaceae</taxon>
        <taxon>Cohnella</taxon>
    </lineage>
</organism>
<keyword evidence="1" id="KW-0812">Transmembrane</keyword>
<feature type="transmembrane region" description="Helical" evidence="1">
    <location>
        <begin position="493"/>
        <end position="513"/>
    </location>
</feature>
<keyword evidence="1" id="KW-1133">Transmembrane helix</keyword>
<feature type="transmembrane region" description="Helical" evidence="1">
    <location>
        <begin position="311"/>
        <end position="328"/>
    </location>
</feature>
<feature type="transmembrane region" description="Helical" evidence="1">
    <location>
        <begin position="407"/>
        <end position="425"/>
    </location>
</feature>
<dbReference type="Proteomes" id="UP000256977">
    <property type="component" value="Unassembled WGS sequence"/>
</dbReference>
<protein>
    <submittedName>
        <fullName evidence="2">Putative membrane protein DUF2339</fullName>
    </submittedName>
</protein>
<dbReference type="Pfam" id="PF10101">
    <property type="entry name" value="DUF2339"/>
    <property type="match status" value="1"/>
</dbReference>
<dbReference type="RefSeq" id="WP_181917424.1">
    <property type="nucleotide sequence ID" value="NZ_QRDZ01000001.1"/>
</dbReference>
<gene>
    <name evidence="2" type="ORF">DFP98_101303</name>
</gene>
<dbReference type="EMBL" id="QRDZ01000001">
    <property type="protein sequence ID" value="RED89327.1"/>
    <property type="molecule type" value="Genomic_DNA"/>
</dbReference>
<feature type="transmembrane region" description="Helical" evidence="1">
    <location>
        <begin position="467"/>
        <end position="487"/>
    </location>
</feature>
<feature type="transmembrane region" description="Helical" evidence="1">
    <location>
        <begin position="121"/>
        <end position="138"/>
    </location>
</feature>
<feature type="transmembrane region" description="Helical" evidence="1">
    <location>
        <begin position="144"/>
        <end position="163"/>
    </location>
</feature>
<accession>A0A3D9KRR7</accession>
<feature type="transmembrane region" description="Helical" evidence="1">
    <location>
        <begin position="201"/>
        <end position="219"/>
    </location>
</feature>
<evidence type="ECO:0000313" key="3">
    <source>
        <dbReference type="Proteomes" id="UP000256977"/>
    </source>
</evidence>
<feature type="transmembrane region" description="Helical" evidence="1">
    <location>
        <begin position="373"/>
        <end position="395"/>
    </location>
</feature>
<dbReference type="PANTHER" id="PTHR38434">
    <property type="entry name" value="BLL2549 PROTEIN"/>
    <property type="match status" value="1"/>
</dbReference>
<feature type="transmembrane region" description="Helical" evidence="1">
    <location>
        <begin position="231"/>
        <end position="249"/>
    </location>
</feature>
<feature type="transmembrane region" description="Helical" evidence="1">
    <location>
        <begin position="335"/>
        <end position="353"/>
    </location>
</feature>
<keyword evidence="1" id="KW-0472">Membrane</keyword>
<sequence>MDMLLRKHWTSLLGVLFVLAAFITLFKYSIEQGWITDGMKIAAGLLSGAGLCIAGQAMTGRGSKWASGVQIAIGLGACLLYATFAFAGVYYRLWNPMTVLIGMTAVTAGVSFYAYRFDSRLLMNIALAGGLLSPLMMQPATDQVFTLFLYLFVLNSAFFFLSIAKGWSELRIGAFVGTWIIYAAYYVHFDPPTDGLWSMPLRYAVAAFVFYLVGLLVASWRNNRCFDGWNLYMTLANGVLFGTWSIFILNGELHYAYVLSLIGLCYLVSGAIVLQLTRRFQSASASQLIGGGALLLLAFSNLGSGMDVKPIVNVFFWGGIAAALAMLGHRKKYGVASLAAIAVWTVVGVYWFLVTWDAPRGDWFGTFIPFLNWGALSWVLLAFVGFYLSVTGICFRMTKETTSFLSNLFAVLSHLIVGGLLTVQIENVFLVYAEDAPNRLVQLSLSVSWGVYALLLTLWGTVARQQLFRIFGAVVLLLVAGKAIFLDLEGEETLYKCAVLLVLGGISFLITWINGKKREQKGEPESVPADPEM</sequence>
<dbReference type="InterPro" id="IPR019286">
    <property type="entry name" value="DUF2339_TM"/>
</dbReference>
<feature type="transmembrane region" description="Helical" evidence="1">
    <location>
        <begin position="288"/>
        <end position="305"/>
    </location>
</feature>
<feature type="transmembrane region" description="Helical" evidence="1">
    <location>
        <begin position="41"/>
        <end position="59"/>
    </location>
</feature>
<feature type="transmembrane region" description="Helical" evidence="1">
    <location>
        <begin position="255"/>
        <end position="276"/>
    </location>
</feature>
<reference evidence="2 3" key="1">
    <citation type="submission" date="2018-07" db="EMBL/GenBank/DDBJ databases">
        <title>Genomic Encyclopedia of Type Strains, Phase III (KMG-III): the genomes of soil and plant-associated and newly described type strains.</title>
        <authorList>
            <person name="Whitman W."/>
        </authorList>
    </citation>
    <scope>NUCLEOTIDE SEQUENCE [LARGE SCALE GENOMIC DNA]</scope>
    <source>
        <strain evidence="2 3">CECT 7287</strain>
    </source>
</reference>
<feature type="transmembrane region" description="Helical" evidence="1">
    <location>
        <begin position="71"/>
        <end position="91"/>
    </location>
</feature>
<dbReference type="AlphaFoldDB" id="A0A3D9KRR7"/>
<feature type="transmembrane region" description="Helical" evidence="1">
    <location>
        <begin position="440"/>
        <end position="460"/>
    </location>
</feature>
<comment type="caution">
    <text evidence="2">The sequence shown here is derived from an EMBL/GenBank/DDBJ whole genome shotgun (WGS) entry which is preliminary data.</text>
</comment>
<evidence type="ECO:0000313" key="2">
    <source>
        <dbReference type="EMBL" id="RED89327.1"/>
    </source>
</evidence>
<keyword evidence="3" id="KW-1185">Reference proteome</keyword>
<feature type="transmembrane region" description="Helical" evidence="1">
    <location>
        <begin position="12"/>
        <end position="29"/>
    </location>
</feature>
<name>A0A3D9KRR7_9BACL</name>
<feature type="transmembrane region" description="Helical" evidence="1">
    <location>
        <begin position="170"/>
        <end position="189"/>
    </location>
</feature>
<feature type="transmembrane region" description="Helical" evidence="1">
    <location>
        <begin position="97"/>
        <end position="114"/>
    </location>
</feature>
<dbReference type="PANTHER" id="PTHR38434:SF1">
    <property type="entry name" value="BLL2549 PROTEIN"/>
    <property type="match status" value="1"/>
</dbReference>
<evidence type="ECO:0000256" key="1">
    <source>
        <dbReference type="SAM" id="Phobius"/>
    </source>
</evidence>
<proteinExistence type="predicted"/>